<proteinExistence type="predicted"/>
<dbReference type="Proteomes" id="UP000186364">
    <property type="component" value="Unassembled WGS sequence"/>
</dbReference>
<dbReference type="Pfam" id="PF13761">
    <property type="entry name" value="DUF4166"/>
    <property type="match status" value="1"/>
</dbReference>
<sequence>MRDFGGAILASRQWAGQGLEQGLLLERFGPACFATALIPENDRLRVIPRRWFLFGCPMPCALLPSGEGVERDVGGRFSFDITIGLPVIGLVVAYRGILEAVQASRENCM</sequence>
<accession>A0A1Q9AQR6</accession>
<comment type="caution">
    <text evidence="2">The sequence shown here is derived from an EMBL/GenBank/DDBJ whole genome shotgun (WGS) entry which is preliminary data.</text>
</comment>
<evidence type="ECO:0000259" key="1">
    <source>
        <dbReference type="Pfam" id="PF13761"/>
    </source>
</evidence>
<evidence type="ECO:0000313" key="2">
    <source>
        <dbReference type="EMBL" id="OLP57762.1"/>
    </source>
</evidence>
<protein>
    <recommendedName>
        <fullName evidence="1">DUF4166 domain-containing protein</fullName>
    </recommendedName>
</protein>
<dbReference type="AlphaFoldDB" id="A0A1Q9AQR6"/>
<dbReference type="InterPro" id="IPR025311">
    <property type="entry name" value="DUF4166"/>
</dbReference>
<evidence type="ECO:0000313" key="3">
    <source>
        <dbReference type="Proteomes" id="UP000186364"/>
    </source>
</evidence>
<keyword evidence="3" id="KW-1185">Reference proteome</keyword>
<dbReference type="EMBL" id="MKIP01000059">
    <property type="protein sequence ID" value="OLP57762.1"/>
    <property type="molecule type" value="Genomic_DNA"/>
</dbReference>
<feature type="domain" description="DUF4166" evidence="1">
    <location>
        <begin position="2"/>
        <end position="96"/>
    </location>
</feature>
<name>A0A1Q9AQR6_9HYPH</name>
<reference evidence="2 3" key="1">
    <citation type="submission" date="2016-09" db="EMBL/GenBank/DDBJ databases">
        <title>Rhizobium sp. nov., a novel species isolated from the rice rhizosphere.</title>
        <authorList>
            <person name="Zhao J."/>
            <person name="Zhang X."/>
        </authorList>
    </citation>
    <scope>NUCLEOTIDE SEQUENCE [LARGE SCALE GENOMIC DNA]</scope>
    <source>
        <strain evidence="2 3">1.7048</strain>
    </source>
</reference>
<organism evidence="2 3">
    <name type="scientific">Xaviernesmea oryzae</name>
    <dbReference type="NCBI Taxonomy" id="464029"/>
    <lineage>
        <taxon>Bacteria</taxon>
        <taxon>Pseudomonadati</taxon>
        <taxon>Pseudomonadota</taxon>
        <taxon>Alphaproteobacteria</taxon>
        <taxon>Hyphomicrobiales</taxon>
        <taxon>Rhizobiaceae</taxon>
        <taxon>Rhizobium/Agrobacterium group</taxon>
        <taxon>Xaviernesmea</taxon>
    </lineage>
</organism>
<gene>
    <name evidence="2" type="ORF">BJF93_12915</name>
</gene>